<protein>
    <recommendedName>
        <fullName evidence="2 10">Telomeric repeat-binding factor 2-interacting protein 1</fullName>
        <shortName evidence="10">TERF2-interacting telomeric protein 1</shortName>
    </recommendedName>
    <alternativeName>
        <fullName evidence="9 10">Repressor/activator protein 1 homolog</fullName>
    </alternativeName>
</protein>
<evidence type="ECO:0000259" key="11">
    <source>
        <dbReference type="Pfam" id="PF08914"/>
    </source>
</evidence>
<dbReference type="Gene3D" id="1.10.10.60">
    <property type="entry name" value="Homeodomain-like"/>
    <property type="match status" value="1"/>
</dbReference>
<reference evidence="13 14" key="1">
    <citation type="journal article" date="2011" name="Nature">
        <title>Genome sequencing reveals insights into physiology and longevity of the naked mole rat.</title>
        <authorList>
            <person name="Kim E.B."/>
            <person name="Fang X."/>
            <person name="Fushan A.A."/>
            <person name="Huang Z."/>
            <person name="Lobanov A.V."/>
            <person name="Han L."/>
            <person name="Marino S.M."/>
            <person name="Sun X."/>
            <person name="Turanov A.A."/>
            <person name="Yang P."/>
            <person name="Yim S.H."/>
            <person name="Zhao X."/>
            <person name="Kasaikina M.V."/>
            <person name="Stoletzki N."/>
            <person name="Peng C."/>
            <person name="Polak P."/>
            <person name="Xiong Z."/>
            <person name="Kiezun A."/>
            <person name="Zhu Y."/>
            <person name="Chen Y."/>
            <person name="Kryukov G.V."/>
            <person name="Zhang Q."/>
            <person name="Peshkin L."/>
            <person name="Yang L."/>
            <person name="Bronson R.T."/>
            <person name="Buffenstein R."/>
            <person name="Wang B."/>
            <person name="Han C."/>
            <person name="Li Q."/>
            <person name="Chen L."/>
            <person name="Zhao W."/>
            <person name="Sunyaev S.R."/>
            <person name="Park T.J."/>
            <person name="Zhang G."/>
            <person name="Wang J."/>
            <person name="Gladyshev V.N."/>
        </authorList>
    </citation>
    <scope>NUCLEOTIDE SEQUENCE [LARGE SCALE GENOMIC DNA]</scope>
</reference>
<evidence type="ECO:0000256" key="1">
    <source>
        <dbReference type="ARBA" id="ARBA00010467"/>
    </source>
</evidence>
<dbReference type="Pfam" id="PF16589">
    <property type="entry name" value="BRCT_2"/>
    <property type="match status" value="1"/>
</dbReference>
<organism evidence="13 14">
    <name type="scientific">Heterocephalus glaber</name>
    <name type="common">Naked mole rat</name>
    <dbReference type="NCBI Taxonomy" id="10181"/>
    <lineage>
        <taxon>Eukaryota</taxon>
        <taxon>Metazoa</taxon>
        <taxon>Chordata</taxon>
        <taxon>Craniata</taxon>
        <taxon>Vertebrata</taxon>
        <taxon>Euteleostomi</taxon>
        <taxon>Mammalia</taxon>
        <taxon>Eutheria</taxon>
        <taxon>Euarchontoglires</taxon>
        <taxon>Glires</taxon>
        <taxon>Rodentia</taxon>
        <taxon>Hystricomorpha</taxon>
        <taxon>Bathyergidae</taxon>
        <taxon>Heterocephalus</taxon>
    </lineage>
</organism>
<evidence type="ECO:0000256" key="5">
    <source>
        <dbReference type="ARBA" id="ARBA00023015"/>
    </source>
</evidence>
<comment type="function">
    <text evidence="10">Acts both as a regulator of telomere function and as a transcription regulator. Involved in the regulation of telomere length and protection as a component of the shelterin complex (telosome). Does not bind DNA directly: recruited to telomeric double-stranded 5'-TTAGGG-3' repeats via its interaction with terf2. Independently of its function in telomeres, also acts as a transcription regulator: recruited to extratelomeric 5'-TTAGGG-3' sites via its association with terf2 or other factors, and regulates gene expression.</text>
</comment>
<dbReference type="GO" id="GO:0006355">
    <property type="term" value="P:regulation of DNA-templated transcription"/>
    <property type="evidence" value="ECO:0007669"/>
    <property type="project" value="UniProtKB-UniRule"/>
</dbReference>
<name>G5C0W9_HETGA</name>
<evidence type="ECO:0000259" key="12">
    <source>
        <dbReference type="Pfam" id="PF16589"/>
    </source>
</evidence>
<keyword evidence="5 10" id="KW-0805">Transcription regulation</keyword>
<dbReference type="PANTHER" id="PTHR16466">
    <property type="entry name" value="TELOMERE REPEAT-BINDING FACTOR 2-INTERACTING PROTEIN 1"/>
    <property type="match status" value="1"/>
</dbReference>
<keyword evidence="3 10" id="KW-0158">Chromosome</keyword>
<dbReference type="InterPro" id="IPR009057">
    <property type="entry name" value="Homeodomain-like_sf"/>
</dbReference>
<evidence type="ECO:0000313" key="14">
    <source>
        <dbReference type="Proteomes" id="UP000006813"/>
    </source>
</evidence>
<comment type="subunit">
    <text evidence="10">Homodimer.</text>
</comment>
<feature type="domain" description="TERF2-interacting telomeric protein 1 Myb" evidence="11">
    <location>
        <begin position="126"/>
        <end position="166"/>
    </location>
</feature>
<dbReference type="GO" id="GO:0031848">
    <property type="term" value="P:protection from non-homologous end joining at telomere"/>
    <property type="evidence" value="ECO:0007669"/>
    <property type="project" value="TreeGrafter"/>
</dbReference>
<dbReference type="SUPFAM" id="SSF46689">
    <property type="entry name" value="Homeodomain-like"/>
    <property type="match status" value="1"/>
</dbReference>
<proteinExistence type="inferred from homology"/>
<evidence type="ECO:0000256" key="9">
    <source>
        <dbReference type="ARBA" id="ARBA00032471"/>
    </source>
</evidence>
<dbReference type="GO" id="GO:0010833">
    <property type="term" value="P:telomere maintenance via telomere lengthening"/>
    <property type="evidence" value="ECO:0007669"/>
    <property type="project" value="UniProtKB-UniRule"/>
</dbReference>
<dbReference type="Proteomes" id="UP000006813">
    <property type="component" value="Unassembled WGS sequence"/>
</dbReference>
<comment type="subcellular location">
    <subcellularLocation>
        <location evidence="10">Nucleus</location>
    </subcellularLocation>
    <subcellularLocation>
        <location evidence="10">Chromosome</location>
        <location evidence="10">Telomere</location>
    </subcellularLocation>
</comment>
<dbReference type="InterPro" id="IPR001357">
    <property type="entry name" value="BRCT_dom"/>
</dbReference>
<dbReference type="PANTHER" id="PTHR16466:SF6">
    <property type="entry name" value="TELOMERIC REPEAT-BINDING FACTOR 2-INTERACTING PROTEIN 1"/>
    <property type="match status" value="1"/>
</dbReference>
<dbReference type="GO" id="GO:0070187">
    <property type="term" value="C:shelterin complex"/>
    <property type="evidence" value="ECO:0007669"/>
    <property type="project" value="TreeGrafter"/>
</dbReference>
<feature type="domain" description="BRCT" evidence="12">
    <location>
        <begin position="14"/>
        <end position="93"/>
    </location>
</feature>
<evidence type="ECO:0000256" key="4">
    <source>
        <dbReference type="ARBA" id="ARBA00022895"/>
    </source>
</evidence>
<sequence>MWAKTPKGPLIPPLFVRADRSPLSFYVQPSPIKRWLSTVILHGGGTVCWVQEPGAVLLAQPGEVLAETSGDFISTRYILDCVERKERLELEDYWLGAASVGEQALETKPGASGEGAAESPSLSPAFTDADDVAILTYVKEHARSPSSVPGNALWKAMEKGGLTQHS</sequence>
<dbReference type="InParanoid" id="G5C0W9"/>
<dbReference type="AlphaFoldDB" id="G5C0W9"/>
<accession>G5C0W9</accession>
<dbReference type="InterPro" id="IPR015010">
    <property type="entry name" value="TERF2IP_Myb"/>
</dbReference>
<dbReference type="Pfam" id="PF08914">
    <property type="entry name" value="Myb_Rap1"/>
    <property type="match status" value="1"/>
</dbReference>
<evidence type="ECO:0000256" key="3">
    <source>
        <dbReference type="ARBA" id="ARBA00022454"/>
    </source>
</evidence>
<evidence type="ECO:0000256" key="10">
    <source>
        <dbReference type="RuleBase" id="RU367107"/>
    </source>
</evidence>
<keyword evidence="6 10" id="KW-0010">Activator</keyword>
<comment type="similarity">
    <text evidence="1 10">Belongs to the RAP1 family.</text>
</comment>
<dbReference type="GO" id="GO:0005654">
    <property type="term" value="C:nucleoplasm"/>
    <property type="evidence" value="ECO:0007669"/>
    <property type="project" value="UniProtKB-ARBA"/>
</dbReference>
<dbReference type="STRING" id="10181.G5C0W9"/>
<keyword evidence="4 10" id="KW-0779">Telomere</keyword>
<dbReference type="GO" id="GO:0042162">
    <property type="term" value="F:telomeric DNA binding"/>
    <property type="evidence" value="ECO:0007669"/>
    <property type="project" value="TreeGrafter"/>
</dbReference>
<evidence type="ECO:0000256" key="2">
    <source>
        <dbReference type="ARBA" id="ARBA00017805"/>
    </source>
</evidence>
<evidence type="ECO:0000256" key="6">
    <source>
        <dbReference type="ARBA" id="ARBA00023159"/>
    </source>
</evidence>
<gene>
    <name evidence="13" type="ORF">GW7_02781</name>
</gene>
<evidence type="ECO:0000256" key="7">
    <source>
        <dbReference type="ARBA" id="ARBA00023163"/>
    </source>
</evidence>
<keyword evidence="7 10" id="KW-0804">Transcription</keyword>
<dbReference type="InterPro" id="IPR039595">
    <property type="entry name" value="TE2IP/Rap1"/>
</dbReference>
<dbReference type="FunFam" id="1.10.10.60:FF:000246">
    <property type="entry name" value="Telomeric repeat-binding factor 2-interacting protein 1"/>
    <property type="match status" value="1"/>
</dbReference>
<keyword evidence="8 10" id="KW-0539">Nucleus</keyword>
<evidence type="ECO:0000256" key="8">
    <source>
        <dbReference type="ARBA" id="ARBA00023242"/>
    </source>
</evidence>
<evidence type="ECO:0000313" key="13">
    <source>
        <dbReference type="EMBL" id="EHB15180.1"/>
    </source>
</evidence>
<dbReference type="EMBL" id="JH172733">
    <property type="protein sequence ID" value="EHB15180.1"/>
    <property type="molecule type" value="Genomic_DNA"/>
</dbReference>